<evidence type="ECO:0008006" key="4">
    <source>
        <dbReference type="Google" id="ProtNLM"/>
    </source>
</evidence>
<keyword evidence="1" id="KW-0812">Transmembrane</keyword>
<proteinExistence type="predicted"/>
<feature type="transmembrane region" description="Helical" evidence="1">
    <location>
        <begin position="57"/>
        <end position="79"/>
    </location>
</feature>
<keyword evidence="3" id="KW-1185">Reference proteome</keyword>
<feature type="transmembrane region" description="Helical" evidence="1">
    <location>
        <begin position="138"/>
        <end position="160"/>
    </location>
</feature>
<evidence type="ECO:0000313" key="2">
    <source>
        <dbReference type="EMBL" id="KAB8070596.1"/>
    </source>
</evidence>
<feature type="transmembrane region" description="Helical" evidence="1">
    <location>
        <begin position="86"/>
        <end position="111"/>
    </location>
</feature>
<organism evidence="2 3">
    <name type="scientific">Aspergillus leporis</name>
    <dbReference type="NCBI Taxonomy" id="41062"/>
    <lineage>
        <taxon>Eukaryota</taxon>
        <taxon>Fungi</taxon>
        <taxon>Dikarya</taxon>
        <taxon>Ascomycota</taxon>
        <taxon>Pezizomycotina</taxon>
        <taxon>Eurotiomycetes</taxon>
        <taxon>Eurotiomycetidae</taxon>
        <taxon>Eurotiales</taxon>
        <taxon>Aspergillaceae</taxon>
        <taxon>Aspergillus</taxon>
        <taxon>Aspergillus subgen. Circumdati</taxon>
    </lineage>
</organism>
<protein>
    <recommendedName>
        <fullName evidence="4">MARVEL domain-containing protein</fullName>
    </recommendedName>
</protein>
<evidence type="ECO:0000256" key="1">
    <source>
        <dbReference type="SAM" id="Phobius"/>
    </source>
</evidence>
<keyword evidence="1" id="KW-0472">Membrane</keyword>
<dbReference type="AlphaFoldDB" id="A0A5N5WPX3"/>
<dbReference type="EMBL" id="ML732297">
    <property type="protein sequence ID" value="KAB8070596.1"/>
    <property type="molecule type" value="Genomic_DNA"/>
</dbReference>
<name>A0A5N5WPX3_9EURO</name>
<dbReference type="Proteomes" id="UP000326565">
    <property type="component" value="Unassembled WGS sequence"/>
</dbReference>
<sequence length="174" mass="19149">MADRKHIQQDGHPTIFSLRIAAIASALTTVIVFAWAVREHQKLGIYADVDGTSLCGMIVATASYALAWSLVPLTVRLLLHRALHPGIYIAFDFIAFGAVLATTIVTMLLLIPAAEGGYPCRWGGSGVCRNHTLSNVEFFGYAIALLNSVLHCVQFVWACWACDRYRKQSREINV</sequence>
<keyword evidence="1" id="KW-1133">Transmembrane helix</keyword>
<dbReference type="OrthoDB" id="4361504at2759"/>
<feature type="transmembrane region" description="Helical" evidence="1">
    <location>
        <begin position="20"/>
        <end position="37"/>
    </location>
</feature>
<evidence type="ECO:0000313" key="3">
    <source>
        <dbReference type="Proteomes" id="UP000326565"/>
    </source>
</evidence>
<reference evidence="2 3" key="1">
    <citation type="submission" date="2019-04" db="EMBL/GenBank/DDBJ databases">
        <title>Friends and foes A comparative genomics study of 23 Aspergillus species from section Flavi.</title>
        <authorList>
            <consortium name="DOE Joint Genome Institute"/>
            <person name="Kjaerbolling I."/>
            <person name="Vesth T."/>
            <person name="Frisvad J.C."/>
            <person name="Nybo J.L."/>
            <person name="Theobald S."/>
            <person name="Kildgaard S."/>
            <person name="Isbrandt T."/>
            <person name="Kuo A."/>
            <person name="Sato A."/>
            <person name="Lyhne E.K."/>
            <person name="Kogle M.E."/>
            <person name="Wiebenga A."/>
            <person name="Kun R.S."/>
            <person name="Lubbers R.J."/>
            <person name="Makela M.R."/>
            <person name="Barry K."/>
            <person name="Chovatia M."/>
            <person name="Clum A."/>
            <person name="Daum C."/>
            <person name="Haridas S."/>
            <person name="He G."/>
            <person name="LaButti K."/>
            <person name="Lipzen A."/>
            <person name="Mondo S."/>
            <person name="Riley R."/>
            <person name="Salamov A."/>
            <person name="Simmons B.A."/>
            <person name="Magnuson J.K."/>
            <person name="Henrissat B."/>
            <person name="Mortensen U.H."/>
            <person name="Larsen T.O."/>
            <person name="Devries R.P."/>
            <person name="Grigoriev I.V."/>
            <person name="Machida M."/>
            <person name="Baker S.E."/>
            <person name="Andersen M.R."/>
        </authorList>
    </citation>
    <scope>NUCLEOTIDE SEQUENCE [LARGE SCALE GENOMIC DNA]</scope>
    <source>
        <strain evidence="2 3">CBS 151.66</strain>
    </source>
</reference>
<accession>A0A5N5WPX3</accession>
<gene>
    <name evidence="2" type="ORF">BDV29DRAFT_180659</name>
</gene>